<accession>A0A397VEW8</accession>
<evidence type="ECO:0000256" key="1">
    <source>
        <dbReference type="SAM" id="Phobius"/>
    </source>
</evidence>
<name>A0A397VEW8_9GLOM</name>
<keyword evidence="1" id="KW-0472">Membrane</keyword>
<evidence type="ECO:0000313" key="2">
    <source>
        <dbReference type="EMBL" id="RIB19867.1"/>
    </source>
</evidence>
<dbReference type="AlphaFoldDB" id="A0A397VEW8"/>
<sequence>MADNEILVYFDMLSYRIRVRFLESAFGIVAKDAVGVTIGITIGVTIGTIILLLETCY</sequence>
<evidence type="ECO:0000313" key="3">
    <source>
        <dbReference type="Proteomes" id="UP000266673"/>
    </source>
</evidence>
<gene>
    <name evidence="2" type="ORF">C2G38_2180666</name>
</gene>
<keyword evidence="3" id="KW-1185">Reference proteome</keyword>
<dbReference type="EMBL" id="QKWP01000448">
    <property type="protein sequence ID" value="RIB19867.1"/>
    <property type="molecule type" value="Genomic_DNA"/>
</dbReference>
<keyword evidence="1" id="KW-0812">Transmembrane</keyword>
<organism evidence="2 3">
    <name type="scientific">Gigaspora rosea</name>
    <dbReference type="NCBI Taxonomy" id="44941"/>
    <lineage>
        <taxon>Eukaryota</taxon>
        <taxon>Fungi</taxon>
        <taxon>Fungi incertae sedis</taxon>
        <taxon>Mucoromycota</taxon>
        <taxon>Glomeromycotina</taxon>
        <taxon>Glomeromycetes</taxon>
        <taxon>Diversisporales</taxon>
        <taxon>Gigasporaceae</taxon>
        <taxon>Gigaspora</taxon>
    </lineage>
</organism>
<proteinExistence type="predicted"/>
<reference evidence="2 3" key="1">
    <citation type="submission" date="2018-06" db="EMBL/GenBank/DDBJ databases">
        <title>Comparative genomics reveals the genomic features of Rhizophagus irregularis, R. cerebriforme, R. diaphanum and Gigaspora rosea, and their symbiotic lifestyle signature.</title>
        <authorList>
            <person name="Morin E."/>
            <person name="San Clemente H."/>
            <person name="Chen E.C.H."/>
            <person name="De La Providencia I."/>
            <person name="Hainaut M."/>
            <person name="Kuo A."/>
            <person name="Kohler A."/>
            <person name="Murat C."/>
            <person name="Tang N."/>
            <person name="Roy S."/>
            <person name="Loubradou J."/>
            <person name="Henrissat B."/>
            <person name="Grigoriev I.V."/>
            <person name="Corradi N."/>
            <person name="Roux C."/>
            <person name="Martin F.M."/>
        </authorList>
    </citation>
    <scope>NUCLEOTIDE SEQUENCE [LARGE SCALE GENOMIC DNA]</scope>
    <source>
        <strain evidence="2 3">DAOM 194757</strain>
    </source>
</reference>
<comment type="caution">
    <text evidence="2">The sequence shown here is derived from an EMBL/GenBank/DDBJ whole genome shotgun (WGS) entry which is preliminary data.</text>
</comment>
<protein>
    <submittedName>
        <fullName evidence="2">Uncharacterized protein</fullName>
    </submittedName>
</protein>
<keyword evidence="1" id="KW-1133">Transmembrane helix</keyword>
<feature type="transmembrane region" description="Helical" evidence="1">
    <location>
        <begin position="33"/>
        <end position="53"/>
    </location>
</feature>
<dbReference type="Proteomes" id="UP000266673">
    <property type="component" value="Unassembled WGS sequence"/>
</dbReference>